<reference evidence="1" key="1">
    <citation type="submission" date="2021-05" db="EMBL/GenBank/DDBJ databases">
        <authorList>
            <person name="Alioto T."/>
            <person name="Alioto T."/>
            <person name="Gomez Garrido J."/>
        </authorList>
    </citation>
    <scope>NUCLEOTIDE SEQUENCE</scope>
</reference>
<proteinExistence type="predicted"/>
<evidence type="ECO:0000313" key="1">
    <source>
        <dbReference type="EMBL" id="CAG6782548.1"/>
    </source>
</evidence>
<accession>A0A8D9F9F9</accession>
<name>A0A8D9F9F9_9HEMI</name>
<sequence length="112" mass="13482">MLEVPLVFSIPFQLLEGGRRRSKLPISKVIGETYLQCWLDWKESRIKTTFKLIETTKTNGKKTDIFTRTPQKRGIQLLSLRFHPRHLTHFYQYFQRYFAVSFWWFSPVVPKT</sequence>
<protein>
    <submittedName>
        <fullName evidence="1">Uncharacterized protein</fullName>
    </submittedName>
</protein>
<dbReference type="AlphaFoldDB" id="A0A8D9F9F9"/>
<organism evidence="1">
    <name type="scientific">Cacopsylla melanoneura</name>
    <dbReference type="NCBI Taxonomy" id="428564"/>
    <lineage>
        <taxon>Eukaryota</taxon>
        <taxon>Metazoa</taxon>
        <taxon>Ecdysozoa</taxon>
        <taxon>Arthropoda</taxon>
        <taxon>Hexapoda</taxon>
        <taxon>Insecta</taxon>
        <taxon>Pterygota</taxon>
        <taxon>Neoptera</taxon>
        <taxon>Paraneoptera</taxon>
        <taxon>Hemiptera</taxon>
        <taxon>Sternorrhyncha</taxon>
        <taxon>Psylloidea</taxon>
        <taxon>Psyllidae</taxon>
        <taxon>Psyllinae</taxon>
        <taxon>Cacopsylla</taxon>
    </lineage>
</organism>
<dbReference type="EMBL" id="HBUF01627894">
    <property type="protein sequence ID" value="CAG6782548.1"/>
    <property type="molecule type" value="Transcribed_RNA"/>
</dbReference>